<evidence type="ECO:0008006" key="4">
    <source>
        <dbReference type="Google" id="ProtNLM"/>
    </source>
</evidence>
<feature type="region of interest" description="Disordered" evidence="1">
    <location>
        <begin position="39"/>
        <end position="70"/>
    </location>
</feature>
<dbReference type="EMBL" id="KV750667">
    <property type="protein sequence ID" value="OCL03859.1"/>
    <property type="molecule type" value="Genomic_DNA"/>
</dbReference>
<feature type="region of interest" description="Disordered" evidence="1">
    <location>
        <begin position="173"/>
        <end position="201"/>
    </location>
</feature>
<dbReference type="AlphaFoldDB" id="A0A8E2JP31"/>
<dbReference type="Proteomes" id="UP000250140">
    <property type="component" value="Unassembled WGS sequence"/>
</dbReference>
<name>A0A8E2JP31_9PEZI</name>
<keyword evidence="3" id="KW-1185">Reference proteome</keyword>
<gene>
    <name evidence="2" type="ORF">AOQ84DRAFT_226802</name>
</gene>
<evidence type="ECO:0000313" key="2">
    <source>
        <dbReference type="EMBL" id="OCL03859.1"/>
    </source>
</evidence>
<evidence type="ECO:0000256" key="1">
    <source>
        <dbReference type="SAM" id="MobiDB-lite"/>
    </source>
</evidence>
<proteinExistence type="predicted"/>
<reference evidence="2 3" key="1">
    <citation type="journal article" date="2016" name="Nat. Commun.">
        <title>Ectomycorrhizal ecology is imprinted in the genome of the dominant symbiotic fungus Cenococcum geophilum.</title>
        <authorList>
            <consortium name="DOE Joint Genome Institute"/>
            <person name="Peter M."/>
            <person name="Kohler A."/>
            <person name="Ohm R.A."/>
            <person name="Kuo A."/>
            <person name="Krutzmann J."/>
            <person name="Morin E."/>
            <person name="Arend M."/>
            <person name="Barry K.W."/>
            <person name="Binder M."/>
            <person name="Choi C."/>
            <person name="Clum A."/>
            <person name="Copeland A."/>
            <person name="Grisel N."/>
            <person name="Haridas S."/>
            <person name="Kipfer T."/>
            <person name="LaButti K."/>
            <person name="Lindquist E."/>
            <person name="Lipzen A."/>
            <person name="Maire R."/>
            <person name="Meier B."/>
            <person name="Mihaltcheva S."/>
            <person name="Molinier V."/>
            <person name="Murat C."/>
            <person name="Poggeler S."/>
            <person name="Quandt C.A."/>
            <person name="Sperisen C."/>
            <person name="Tritt A."/>
            <person name="Tisserant E."/>
            <person name="Crous P.W."/>
            <person name="Henrissat B."/>
            <person name="Nehls U."/>
            <person name="Egli S."/>
            <person name="Spatafora J.W."/>
            <person name="Grigoriev I.V."/>
            <person name="Martin F.M."/>
        </authorList>
    </citation>
    <scope>NUCLEOTIDE SEQUENCE [LARGE SCALE GENOMIC DNA]</scope>
    <source>
        <strain evidence="2 3">CBS 207.34</strain>
    </source>
</reference>
<feature type="compositionally biased region" description="Basic and acidic residues" evidence="1">
    <location>
        <begin position="186"/>
        <end position="201"/>
    </location>
</feature>
<organism evidence="2 3">
    <name type="scientific">Glonium stellatum</name>
    <dbReference type="NCBI Taxonomy" id="574774"/>
    <lineage>
        <taxon>Eukaryota</taxon>
        <taxon>Fungi</taxon>
        <taxon>Dikarya</taxon>
        <taxon>Ascomycota</taxon>
        <taxon>Pezizomycotina</taxon>
        <taxon>Dothideomycetes</taxon>
        <taxon>Pleosporomycetidae</taxon>
        <taxon>Gloniales</taxon>
        <taxon>Gloniaceae</taxon>
        <taxon>Glonium</taxon>
    </lineage>
</organism>
<sequence>MDSQAPYSSIFENYDLYSEPAASTFPLPEVSLASTEMNLDAGSSPFRTHGPRAQPATGPSSSFQEGDLQVPYATPSPFRSDLLDIQPTHTLSPSQCTNFRFTRFQDLERHYKTVHFRHPEWCAHPDCELNHAADTLDHRGGEIFTAQGKRLMAHVQSPAQVFWCPVEGCERSNTARGQKRGFPGGDGRDDHMRKMHKHEGY</sequence>
<accession>A0A8E2JP31</accession>
<evidence type="ECO:0000313" key="3">
    <source>
        <dbReference type="Proteomes" id="UP000250140"/>
    </source>
</evidence>
<protein>
    <recommendedName>
        <fullName evidence="4">C2H2-type domain-containing protein</fullName>
    </recommendedName>
</protein>